<dbReference type="EMBL" id="WJQU01000001">
    <property type="protein sequence ID" value="KAJ6646976.1"/>
    <property type="molecule type" value="Genomic_DNA"/>
</dbReference>
<gene>
    <name evidence="1" type="ORF">Bhyg_02193</name>
</gene>
<accession>A0A9Q0NAX7</accession>
<dbReference type="Proteomes" id="UP001151699">
    <property type="component" value="Chromosome A"/>
</dbReference>
<protein>
    <submittedName>
        <fullName evidence="1">Uncharacterized protein</fullName>
    </submittedName>
</protein>
<name>A0A9Q0NAX7_9DIPT</name>
<sequence>MQEVFPPNAQIHITLYGSSNLRT</sequence>
<reference evidence="1" key="1">
    <citation type="submission" date="2022-07" db="EMBL/GenBank/DDBJ databases">
        <authorList>
            <person name="Trinca V."/>
            <person name="Uliana J.V.C."/>
            <person name="Torres T.T."/>
            <person name="Ward R.J."/>
            <person name="Monesi N."/>
        </authorList>
    </citation>
    <scope>NUCLEOTIDE SEQUENCE</scope>
    <source>
        <strain evidence="1">HSMRA1968</strain>
        <tissue evidence="1">Whole embryos</tissue>
    </source>
</reference>
<evidence type="ECO:0000313" key="2">
    <source>
        <dbReference type="Proteomes" id="UP001151699"/>
    </source>
</evidence>
<proteinExistence type="predicted"/>
<keyword evidence="2" id="KW-1185">Reference proteome</keyword>
<dbReference type="AlphaFoldDB" id="A0A9Q0NAX7"/>
<organism evidence="1 2">
    <name type="scientific">Pseudolycoriella hygida</name>
    <dbReference type="NCBI Taxonomy" id="35572"/>
    <lineage>
        <taxon>Eukaryota</taxon>
        <taxon>Metazoa</taxon>
        <taxon>Ecdysozoa</taxon>
        <taxon>Arthropoda</taxon>
        <taxon>Hexapoda</taxon>
        <taxon>Insecta</taxon>
        <taxon>Pterygota</taxon>
        <taxon>Neoptera</taxon>
        <taxon>Endopterygota</taxon>
        <taxon>Diptera</taxon>
        <taxon>Nematocera</taxon>
        <taxon>Sciaroidea</taxon>
        <taxon>Sciaridae</taxon>
        <taxon>Pseudolycoriella</taxon>
    </lineage>
</organism>
<evidence type="ECO:0000313" key="1">
    <source>
        <dbReference type="EMBL" id="KAJ6646976.1"/>
    </source>
</evidence>
<comment type="caution">
    <text evidence="1">The sequence shown here is derived from an EMBL/GenBank/DDBJ whole genome shotgun (WGS) entry which is preliminary data.</text>
</comment>